<protein>
    <submittedName>
        <fullName evidence="7">Tmh11 protein</fullName>
    </submittedName>
</protein>
<feature type="transmembrane region" description="Helical" evidence="6">
    <location>
        <begin position="56"/>
        <end position="73"/>
    </location>
</feature>
<evidence type="ECO:0000256" key="2">
    <source>
        <dbReference type="ARBA" id="ARBA00007590"/>
    </source>
</evidence>
<evidence type="ECO:0000256" key="5">
    <source>
        <dbReference type="ARBA" id="ARBA00023136"/>
    </source>
</evidence>
<reference evidence="7 8" key="1">
    <citation type="journal article" date="2023" name="Elife">
        <title>Identification of key yeast species and microbe-microbe interactions impacting larval growth of Drosophila in the wild.</title>
        <authorList>
            <person name="Mure A."/>
            <person name="Sugiura Y."/>
            <person name="Maeda R."/>
            <person name="Honda K."/>
            <person name="Sakurai N."/>
            <person name="Takahashi Y."/>
            <person name="Watada M."/>
            <person name="Katoh T."/>
            <person name="Gotoh A."/>
            <person name="Gotoh Y."/>
            <person name="Taniguchi I."/>
            <person name="Nakamura K."/>
            <person name="Hayashi T."/>
            <person name="Katayama T."/>
            <person name="Uemura T."/>
            <person name="Hattori Y."/>
        </authorList>
    </citation>
    <scope>NUCLEOTIDE SEQUENCE [LARGE SCALE GENOMIC DNA]</scope>
    <source>
        <strain evidence="7 8">SB-73</strain>
    </source>
</reference>
<dbReference type="Pfam" id="PF03647">
    <property type="entry name" value="Tmemb_14"/>
    <property type="match status" value="1"/>
</dbReference>
<organism evidence="7 8">
    <name type="scientific">Starmerella bacillaris</name>
    <name type="common">Yeast</name>
    <name type="synonym">Candida zemplinina</name>
    <dbReference type="NCBI Taxonomy" id="1247836"/>
    <lineage>
        <taxon>Eukaryota</taxon>
        <taxon>Fungi</taxon>
        <taxon>Dikarya</taxon>
        <taxon>Ascomycota</taxon>
        <taxon>Saccharomycotina</taxon>
        <taxon>Dipodascomycetes</taxon>
        <taxon>Dipodascales</taxon>
        <taxon>Trichomonascaceae</taxon>
        <taxon>Starmerella</taxon>
    </lineage>
</organism>
<evidence type="ECO:0000256" key="1">
    <source>
        <dbReference type="ARBA" id="ARBA00004370"/>
    </source>
</evidence>
<comment type="similarity">
    <text evidence="2">Belongs to the TMEM14 family.</text>
</comment>
<dbReference type="AlphaFoldDB" id="A0AAV5RI18"/>
<proteinExistence type="inferred from homology"/>
<dbReference type="Proteomes" id="UP001362899">
    <property type="component" value="Unassembled WGS sequence"/>
</dbReference>
<evidence type="ECO:0000256" key="4">
    <source>
        <dbReference type="ARBA" id="ARBA00022989"/>
    </source>
</evidence>
<keyword evidence="5 6" id="KW-0472">Membrane</keyword>
<keyword evidence="8" id="KW-1185">Reference proteome</keyword>
<feature type="transmembrane region" description="Helical" evidence="6">
    <location>
        <begin position="25"/>
        <end position="44"/>
    </location>
</feature>
<dbReference type="Gene3D" id="1.10.10.1740">
    <property type="entry name" value="Transmembrane protein 14-like"/>
    <property type="match status" value="1"/>
</dbReference>
<name>A0AAV5RI18_STABA</name>
<evidence type="ECO:0000313" key="7">
    <source>
        <dbReference type="EMBL" id="GMM50798.1"/>
    </source>
</evidence>
<keyword evidence="3 6" id="KW-0812">Transmembrane</keyword>
<dbReference type="InterPro" id="IPR005349">
    <property type="entry name" value="TMEM14"/>
</dbReference>
<keyword evidence="4 6" id="KW-1133">Transmembrane helix</keyword>
<sequence length="102" mass="11068">MDFLALILGLSVIFGGYMGYVRKGSTISFATGWFIGVFYVASAFIRSSNVIKSLHYAMLASALLMLGSVPRAIAGKKPVPVILSVVSTLTLFKYVSEYRSYA</sequence>
<gene>
    <name evidence="7" type="ORF">DASB73_017560</name>
</gene>
<dbReference type="InterPro" id="IPR044890">
    <property type="entry name" value="TMEM14_sf"/>
</dbReference>
<evidence type="ECO:0000256" key="6">
    <source>
        <dbReference type="SAM" id="Phobius"/>
    </source>
</evidence>
<evidence type="ECO:0000313" key="8">
    <source>
        <dbReference type="Proteomes" id="UP001362899"/>
    </source>
</evidence>
<feature type="transmembrane region" description="Helical" evidence="6">
    <location>
        <begin position="79"/>
        <end position="96"/>
    </location>
</feature>
<evidence type="ECO:0000256" key="3">
    <source>
        <dbReference type="ARBA" id="ARBA00022692"/>
    </source>
</evidence>
<comment type="subcellular location">
    <subcellularLocation>
        <location evidence="1">Membrane</location>
    </subcellularLocation>
</comment>
<comment type="caution">
    <text evidence="7">The sequence shown here is derived from an EMBL/GenBank/DDBJ whole genome shotgun (WGS) entry which is preliminary data.</text>
</comment>
<accession>A0AAV5RI18</accession>
<dbReference type="EMBL" id="BTGC01000003">
    <property type="protein sequence ID" value="GMM50798.1"/>
    <property type="molecule type" value="Genomic_DNA"/>
</dbReference>
<dbReference type="GO" id="GO:0016020">
    <property type="term" value="C:membrane"/>
    <property type="evidence" value="ECO:0007669"/>
    <property type="project" value="UniProtKB-SubCell"/>
</dbReference>